<dbReference type="STRING" id="1630.SAMN05216514_10876"/>
<dbReference type="EMBL" id="FNNF01000008">
    <property type="protein sequence ID" value="SDW27477.1"/>
    <property type="molecule type" value="Genomic_DNA"/>
</dbReference>
<dbReference type="OrthoDB" id="652307at2"/>
<evidence type="ECO:0000313" key="1">
    <source>
        <dbReference type="EMBL" id="SDW27477.1"/>
    </source>
</evidence>
<evidence type="ECO:0000313" key="2">
    <source>
        <dbReference type="Proteomes" id="UP000182429"/>
    </source>
</evidence>
<organism evidence="1 2">
    <name type="scientific">Kandleria vitulina</name>
    <dbReference type="NCBI Taxonomy" id="1630"/>
    <lineage>
        <taxon>Bacteria</taxon>
        <taxon>Bacillati</taxon>
        <taxon>Bacillota</taxon>
        <taxon>Erysipelotrichia</taxon>
        <taxon>Erysipelotrichales</taxon>
        <taxon>Coprobacillaceae</taxon>
        <taxon>Kandleria</taxon>
    </lineage>
</organism>
<dbReference type="InterPro" id="IPR025659">
    <property type="entry name" value="Tubby-like_C"/>
</dbReference>
<dbReference type="SUPFAM" id="SSF54518">
    <property type="entry name" value="Tubby C-terminal domain-like"/>
    <property type="match status" value="1"/>
</dbReference>
<protein>
    <submittedName>
        <fullName evidence="1">Uncharacterized protein</fullName>
    </submittedName>
</protein>
<proteinExistence type="predicted"/>
<dbReference type="RefSeq" id="WP_074686004.1">
    <property type="nucleotide sequence ID" value="NZ_FNNF01000008.1"/>
</dbReference>
<gene>
    <name evidence="1" type="ORF">SAMN04487759_10861</name>
</gene>
<dbReference type="InterPro" id="IPR007612">
    <property type="entry name" value="LOR"/>
</dbReference>
<accession>A0A1H2S734</accession>
<sequence length="145" mass="16800">MKYYYDDHILTWPDHFVICDEDGNQVFEVSCKLSIGHVMTISSSEGKRILSDTISSWLPAFKISEEDKEIGVMKRVFSLRFEKYDFLFHGLYVRGDFLDSNYDIMKAGQCVGHYEVVNNRIIINTDDLDVITFVLGIEALKSLRE</sequence>
<dbReference type="AlphaFoldDB" id="A0A1H2S734"/>
<dbReference type="Proteomes" id="UP000182429">
    <property type="component" value="Unassembled WGS sequence"/>
</dbReference>
<reference evidence="1 2" key="1">
    <citation type="submission" date="2016-10" db="EMBL/GenBank/DDBJ databases">
        <authorList>
            <person name="de Groot N.N."/>
        </authorList>
    </citation>
    <scope>NUCLEOTIDE SEQUENCE [LARGE SCALE GENOMIC DNA]</scope>
    <source>
        <strain evidence="1 2">S3b</strain>
    </source>
</reference>
<dbReference type="Pfam" id="PF04525">
    <property type="entry name" value="LOR"/>
    <property type="match status" value="1"/>
</dbReference>
<name>A0A1H2S734_9FIRM</name>
<dbReference type="eggNOG" id="COG4894">
    <property type="taxonomic scope" value="Bacteria"/>
</dbReference>